<comment type="caution">
    <text evidence="2">The sequence shown here is derived from an EMBL/GenBank/DDBJ whole genome shotgun (WGS) entry which is preliminary data.</text>
</comment>
<protein>
    <recommendedName>
        <fullName evidence="4">Outer membrane protein beta-barrel domain-containing protein</fullName>
    </recommendedName>
</protein>
<dbReference type="AlphaFoldDB" id="A0A1Q5ZUQ4"/>
<name>A0A1Q5ZUQ4_9SPHI</name>
<keyword evidence="1" id="KW-0732">Signal</keyword>
<keyword evidence="3" id="KW-1185">Reference proteome</keyword>
<feature type="signal peptide" evidence="1">
    <location>
        <begin position="1"/>
        <end position="25"/>
    </location>
</feature>
<proteinExistence type="predicted"/>
<evidence type="ECO:0008006" key="4">
    <source>
        <dbReference type="Google" id="ProtNLM"/>
    </source>
</evidence>
<evidence type="ECO:0000313" key="3">
    <source>
        <dbReference type="Proteomes" id="UP000186720"/>
    </source>
</evidence>
<accession>A0A1Q5ZUQ4</accession>
<evidence type="ECO:0000256" key="1">
    <source>
        <dbReference type="SAM" id="SignalP"/>
    </source>
</evidence>
<organism evidence="2 3">
    <name type="scientific">Mucilaginibacter polytrichastri</name>
    <dbReference type="NCBI Taxonomy" id="1302689"/>
    <lineage>
        <taxon>Bacteria</taxon>
        <taxon>Pseudomonadati</taxon>
        <taxon>Bacteroidota</taxon>
        <taxon>Sphingobacteriia</taxon>
        <taxon>Sphingobacteriales</taxon>
        <taxon>Sphingobacteriaceae</taxon>
        <taxon>Mucilaginibacter</taxon>
    </lineage>
</organism>
<reference evidence="2 3" key="1">
    <citation type="submission" date="2016-11" db="EMBL/GenBank/DDBJ databases">
        <title>Whole Genome Sequencing of Mucilaginibacter polytrichastri RG4-7(T) isolated from the moss sample.</title>
        <authorList>
            <person name="Li Y."/>
        </authorList>
    </citation>
    <scope>NUCLEOTIDE SEQUENCE [LARGE SCALE GENOMIC DNA]</scope>
    <source>
        <strain evidence="2 3">RG4-7</strain>
    </source>
</reference>
<dbReference type="OrthoDB" id="791021at2"/>
<dbReference type="Proteomes" id="UP000186720">
    <property type="component" value="Unassembled WGS sequence"/>
</dbReference>
<dbReference type="RefSeq" id="WP_074488326.1">
    <property type="nucleotide sequence ID" value="NZ_FPAM01000001.1"/>
</dbReference>
<dbReference type="EMBL" id="MPPL01000001">
    <property type="protein sequence ID" value="OKS85495.1"/>
    <property type="molecule type" value="Genomic_DNA"/>
</dbReference>
<evidence type="ECO:0000313" key="2">
    <source>
        <dbReference type="EMBL" id="OKS85495.1"/>
    </source>
</evidence>
<dbReference type="STRING" id="1302689.RG47T_0941"/>
<gene>
    <name evidence="2" type="ORF">RG47T_0941</name>
</gene>
<sequence>MKRLTKLIAVVFAAAALFITTQVKAQTTPANAFTFSLGAAVGVPTGNAHNYSTFNLGGTGRLQYGITNNFAVLFETGGDHFFSKKIPGTDVRYGSYGVIPLKAGVKGFIAPHIYLAGEAGAGFEVLEHGLFKDGQTKLILAPSAGWANQHWDVGVRYDSFSGDKNNYGTVGLRVAYGFQL</sequence>
<feature type="chain" id="PRO_5010254067" description="Outer membrane protein beta-barrel domain-containing protein" evidence="1">
    <location>
        <begin position="26"/>
        <end position="180"/>
    </location>
</feature>